<dbReference type="NCBIfam" id="TIGR01494">
    <property type="entry name" value="ATPase_P-type"/>
    <property type="match status" value="2"/>
</dbReference>
<dbReference type="AlphaFoldDB" id="A0A370GHW2"/>
<evidence type="ECO:0000256" key="8">
    <source>
        <dbReference type="ARBA" id="ARBA00022842"/>
    </source>
</evidence>
<dbReference type="SUPFAM" id="SSF56784">
    <property type="entry name" value="HAD-like"/>
    <property type="match status" value="1"/>
</dbReference>
<dbReference type="GO" id="GO:0005391">
    <property type="term" value="F:P-type sodium:potassium-exchanging transporter activity"/>
    <property type="evidence" value="ECO:0007669"/>
    <property type="project" value="TreeGrafter"/>
</dbReference>
<sequence>MQHRQPSIDWHAIPENEVFKKLDTQKRGLDEEEARRRLKKYGYNVLRQPARRSLFQRFLAQFNNLLIYVLLASALITAFLQHWIDAGVILSVVLVNAVIGLIQEGKAEKALDAIRKMLSLQAMVIRNDQHYLIEADLLVPGDIVLLRSGDKVPADLRLIECKNLQLQEAILTGESLTVEKAVAPVPPDTGLGDRTSMSYAGTLVTYGKGMGVVVATGVNTEVGKIGTMLEKISSLSTPFLDQINVFGRWLTLFILMSASIIFIFGISVRHYPVIDMFMAAVGLAVAAIPEGLPAIITITLAVGVTRMAKRHAIIRRLPAIETLGSVTVICTDKTGTLTQNELSVQDVVTARNDYHVTGTGYGDQGEFTLEGELIDADDYPDLKMAILASILCNDAVLSKTNEEWRLHGTPVDGALLSLGLKAKLNIKLQQESYLLTDLIPFESEHKFMATLRHDHAGQGYIYIKGAPERILAMCAYQFANAKSEPINKHYWLTQIEMLAQKGQRVIAVAMRLTPTMHRQLTFDDITEEFTMLAILGIMDPPREEAIKAVAECLSAGIRVKMVTGDHAATAKFIGAQLGLKNDKEVLTGYDLDQLTDSAWTDCVNRVDIFARTSPLHKLKLVEALQANQQIVAMTGDGVNDAPALKRANIGIAMGKKGTEAAKEAAEIVLTDDNFASIDNAIREGRTAYDNLWKAILFIIPTNGGEALTIMVAILLGLTLPITPIQILWINMITSVTLALALAFESAEKAVMQRPPRKRKAPIFPALLLWRTLLVASFMMASAFGLFMFALQSHLNLDVARTLAVNTLVINETFYLLNSRKIKDSVLTKDGLFGSKAALGAILIVILFQLVFTYHPWMQAIFGTHAIGIVDWLYIFCVGIVLFMMIEFDKHVVRRRHKV</sequence>
<dbReference type="Gene3D" id="3.40.50.1000">
    <property type="entry name" value="HAD superfamily/HAD-like"/>
    <property type="match status" value="1"/>
</dbReference>
<dbReference type="GO" id="GO:1990573">
    <property type="term" value="P:potassium ion import across plasma membrane"/>
    <property type="evidence" value="ECO:0007669"/>
    <property type="project" value="TreeGrafter"/>
</dbReference>
<dbReference type="InterPro" id="IPR050510">
    <property type="entry name" value="Cation_transp_ATPase_P-type"/>
</dbReference>
<evidence type="ECO:0000256" key="6">
    <source>
        <dbReference type="ARBA" id="ARBA00022741"/>
    </source>
</evidence>
<feature type="transmembrane region" description="Helical" evidence="12">
    <location>
        <begin position="277"/>
        <end position="305"/>
    </location>
</feature>
<name>A0A370GHW2_9COXI</name>
<dbReference type="InterPro" id="IPR044492">
    <property type="entry name" value="P_typ_ATPase_HD_dom"/>
</dbReference>
<evidence type="ECO:0000256" key="5">
    <source>
        <dbReference type="ARBA" id="ARBA00022692"/>
    </source>
</evidence>
<accession>A0A370GHW2</accession>
<gene>
    <name evidence="14" type="ORF">C8D86_11128</name>
</gene>
<evidence type="ECO:0000256" key="7">
    <source>
        <dbReference type="ARBA" id="ARBA00022840"/>
    </source>
</evidence>
<protein>
    <submittedName>
        <fullName evidence="14">Potassium/sodium efflux P-type ATPase</fullName>
    </submittedName>
</protein>
<evidence type="ECO:0000256" key="1">
    <source>
        <dbReference type="ARBA" id="ARBA00004651"/>
    </source>
</evidence>
<dbReference type="GO" id="GO:0016887">
    <property type="term" value="F:ATP hydrolysis activity"/>
    <property type="evidence" value="ECO:0007669"/>
    <property type="project" value="InterPro"/>
</dbReference>
<dbReference type="SFLD" id="SFLDG00002">
    <property type="entry name" value="C1.7:_P-type_atpase_like"/>
    <property type="match status" value="1"/>
</dbReference>
<dbReference type="GO" id="GO:1902600">
    <property type="term" value="P:proton transmembrane transport"/>
    <property type="evidence" value="ECO:0007669"/>
    <property type="project" value="TreeGrafter"/>
</dbReference>
<dbReference type="GO" id="GO:0036376">
    <property type="term" value="P:sodium ion export across plasma membrane"/>
    <property type="evidence" value="ECO:0007669"/>
    <property type="project" value="TreeGrafter"/>
</dbReference>
<dbReference type="GO" id="GO:0005886">
    <property type="term" value="C:plasma membrane"/>
    <property type="evidence" value="ECO:0007669"/>
    <property type="project" value="UniProtKB-SubCell"/>
</dbReference>
<dbReference type="Gene3D" id="3.40.1110.10">
    <property type="entry name" value="Calcium-transporting ATPase, cytoplasmic domain N"/>
    <property type="match status" value="1"/>
</dbReference>
<dbReference type="SFLD" id="SFLDF00027">
    <property type="entry name" value="p-type_atpase"/>
    <property type="match status" value="1"/>
</dbReference>
<feature type="transmembrane region" description="Helical" evidence="12">
    <location>
        <begin position="836"/>
        <end position="856"/>
    </location>
</feature>
<dbReference type="SUPFAM" id="SSF81653">
    <property type="entry name" value="Calcium ATPase, transduction domain A"/>
    <property type="match status" value="1"/>
</dbReference>
<dbReference type="Gene3D" id="1.20.1110.10">
    <property type="entry name" value="Calcium-transporting ATPase, transmembrane domain"/>
    <property type="match status" value="1"/>
</dbReference>
<dbReference type="FunFam" id="2.70.150.10:FF:000160">
    <property type="entry name" value="Sarcoplasmic/endoplasmic reticulum calcium ATPase 1"/>
    <property type="match status" value="1"/>
</dbReference>
<dbReference type="InterPro" id="IPR006068">
    <property type="entry name" value="ATPase_P-typ_cation-transptr_C"/>
</dbReference>
<dbReference type="GO" id="GO:0006883">
    <property type="term" value="P:intracellular sodium ion homeostasis"/>
    <property type="evidence" value="ECO:0007669"/>
    <property type="project" value="TreeGrafter"/>
</dbReference>
<dbReference type="Pfam" id="PF00122">
    <property type="entry name" value="E1-E2_ATPase"/>
    <property type="match status" value="1"/>
</dbReference>
<keyword evidence="10 12" id="KW-1133">Transmembrane helix</keyword>
<feature type="transmembrane region" description="Helical" evidence="12">
    <location>
        <begin position="798"/>
        <end position="816"/>
    </location>
</feature>
<dbReference type="Pfam" id="PF08282">
    <property type="entry name" value="Hydrolase_3"/>
    <property type="match status" value="1"/>
</dbReference>
<keyword evidence="3" id="KW-1003">Cell membrane</keyword>
<dbReference type="OrthoDB" id="9814270at2"/>
<dbReference type="InterPro" id="IPR023299">
    <property type="entry name" value="ATPase_P-typ_cyto_dom_N"/>
</dbReference>
<evidence type="ECO:0000259" key="13">
    <source>
        <dbReference type="SMART" id="SM00831"/>
    </source>
</evidence>
<feature type="transmembrane region" description="Helical" evidence="12">
    <location>
        <begin position="767"/>
        <end position="792"/>
    </location>
</feature>
<dbReference type="SFLD" id="SFLDS00003">
    <property type="entry name" value="Haloacid_Dehalogenase"/>
    <property type="match status" value="1"/>
</dbReference>
<dbReference type="CDD" id="cd02080">
    <property type="entry name" value="P-type_ATPase_cation"/>
    <property type="match status" value="1"/>
</dbReference>
<dbReference type="RefSeq" id="WP_114834406.1">
    <property type="nucleotide sequence ID" value="NZ_LR699114.1"/>
</dbReference>
<feature type="transmembrane region" description="Helical" evidence="12">
    <location>
        <begin position="868"/>
        <end position="887"/>
    </location>
</feature>
<dbReference type="GO" id="GO:0005524">
    <property type="term" value="F:ATP binding"/>
    <property type="evidence" value="ECO:0007669"/>
    <property type="project" value="UniProtKB-KW"/>
</dbReference>
<keyword evidence="11 12" id="KW-0472">Membrane</keyword>
<evidence type="ECO:0000256" key="2">
    <source>
        <dbReference type="ARBA" id="ARBA00005675"/>
    </source>
</evidence>
<comment type="subcellular location">
    <subcellularLocation>
        <location evidence="1">Cell membrane</location>
        <topology evidence="1">Multi-pass membrane protein</topology>
    </subcellularLocation>
</comment>
<evidence type="ECO:0000313" key="15">
    <source>
        <dbReference type="Proteomes" id="UP000254720"/>
    </source>
</evidence>
<evidence type="ECO:0000256" key="4">
    <source>
        <dbReference type="ARBA" id="ARBA00022553"/>
    </source>
</evidence>
<dbReference type="Pfam" id="PF13246">
    <property type="entry name" value="Cation_ATPase"/>
    <property type="match status" value="1"/>
</dbReference>
<feature type="transmembrane region" description="Helical" evidence="12">
    <location>
        <begin position="58"/>
        <end position="80"/>
    </location>
</feature>
<comment type="caution">
    <text evidence="14">The sequence shown here is derived from an EMBL/GenBank/DDBJ whole genome shotgun (WGS) entry which is preliminary data.</text>
</comment>
<dbReference type="InterPro" id="IPR023214">
    <property type="entry name" value="HAD_sf"/>
</dbReference>
<dbReference type="InterPro" id="IPR004014">
    <property type="entry name" value="ATPase_P-typ_cation-transptr_N"/>
</dbReference>
<dbReference type="SUPFAM" id="SSF81660">
    <property type="entry name" value="Metal cation-transporting ATPase, ATP-binding domain N"/>
    <property type="match status" value="1"/>
</dbReference>
<organism evidence="14 15">
    <name type="scientific">Aquicella lusitana</name>
    <dbReference type="NCBI Taxonomy" id="254246"/>
    <lineage>
        <taxon>Bacteria</taxon>
        <taxon>Pseudomonadati</taxon>
        <taxon>Pseudomonadota</taxon>
        <taxon>Gammaproteobacteria</taxon>
        <taxon>Legionellales</taxon>
        <taxon>Coxiellaceae</taxon>
        <taxon>Aquicella</taxon>
    </lineage>
</organism>
<dbReference type="GO" id="GO:0030007">
    <property type="term" value="P:intracellular potassium ion homeostasis"/>
    <property type="evidence" value="ECO:0007669"/>
    <property type="project" value="TreeGrafter"/>
</dbReference>
<evidence type="ECO:0000313" key="14">
    <source>
        <dbReference type="EMBL" id="RDI43372.1"/>
    </source>
</evidence>
<dbReference type="PRINTS" id="PR00119">
    <property type="entry name" value="CATATPASE"/>
</dbReference>
<keyword evidence="4" id="KW-0597">Phosphoprotein</keyword>
<dbReference type="EMBL" id="QQAX01000011">
    <property type="protein sequence ID" value="RDI43372.1"/>
    <property type="molecule type" value="Genomic_DNA"/>
</dbReference>
<proteinExistence type="inferred from homology"/>
<dbReference type="PRINTS" id="PR00120">
    <property type="entry name" value="HATPASE"/>
</dbReference>
<feature type="transmembrane region" description="Helical" evidence="12">
    <location>
        <begin position="725"/>
        <end position="746"/>
    </location>
</feature>
<dbReference type="InterPro" id="IPR036412">
    <property type="entry name" value="HAD-like_sf"/>
</dbReference>
<keyword evidence="15" id="KW-1185">Reference proteome</keyword>
<dbReference type="InterPro" id="IPR008250">
    <property type="entry name" value="ATPase_P-typ_transduc_dom_A_sf"/>
</dbReference>
<dbReference type="InterPro" id="IPR001757">
    <property type="entry name" value="P_typ_ATPase"/>
</dbReference>
<feature type="transmembrane region" description="Helical" evidence="12">
    <location>
        <begin position="86"/>
        <end position="102"/>
    </location>
</feature>
<evidence type="ECO:0000256" key="10">
    <source>
        <dbReference type="ARBA" id="ARBA00022989"/>
    </source>
</evidence>
<feature type="transmembrane region" description="Helical" evidence="12">
    <location>
        <begin position="249"/>
        <end position="271"/>
    </location>
</feature>
<keyword evidence="6" id="KW-0547">Nucleotide-binding</keyword>
<dbReference type="PANTHER" id="PTHR43294">
    <property type="entry name" value="SODIUM/POTASSIUM-TRANSPORTING ATPASE SUBUNIT ALPHA"/>
    <property type="match status" value="1"/>
</dbReference>
<dbReference type="PANTHER" id="PTHR43294:SF21">
    <property type="entry name" value="CATION TRANSPORTING ATPASE"/>
    <property type="match status" value="1"/>
</dbReference>
<dbReference type="InterPro" id="IPR018303">
    <property type="entry name" value="ATPase_P-typ_P_site"/>
</dbReference>
<dbReference type="SUPFAM" id="SSF81665">
    <property type="entry name" value="Calcium ATPase, transmembrane domain M"/>
    <property type="match status" value="1"/>
</dbReference>
<dbReference type="Gene3D" id="2.70.150.10">
    <property type="entry name" value="Calcium-transporting ATPase, cytoplasmic transduction domain A"/>
    <property type="match status" value="1"/>
</dbReference>
<keyword evidence="5 12" id="KW-0812">Transmembrane</keyword>
<dbReference type="SMART" id="SM00831">
    <property type="entry name" value="Cation_ATPase_N"/>
    <property type="match status" value="1"/>
</dbReference>
<dbReference type="Pfam" id="PF00690">
    <property type="entry name" value="Cation_ATPase_N"/>
    <property type="match status" value="1"/>
</dbReference>
<dbReference type="InterPro" id="IPR059000">
    <property type="entry name" value="ATPase_P-type_domA"/>
</dbReference>
<dbReference type="Pfam" id="PF00689">
    <property type="entry name" value="Cation_ATPase_C"/>
    <property type="match status" value="1"/>
</dbReference>
<evidence type="ECO:0000256" key="11">
    <source>
        <dbReference type="ARBA" id="ARBA00023136"/>
    </source>
</evidence>
<comment type="similarity">
    <text evidence="2">Belongs to the cation transport ATPase (P-type) (TC 3.A.3) family. Type IIA subfamily.</text>
</comment>
<dbReference type="InterPro" id="IPR023298">
    <property type="entry name" value="ATPase_P-typ_TM_dom_sf"/>
</dbReference>
<evidence type="ECO:0000256" key="9">
    <source>
        <dbReference type="ARBA" id="ARBA00022967"/>
    </source>
</evidence>
<feature type="transmembrane region" description="Helical" evidence="12">
    <location>
        <begin position="694"/>
        <end position="719"/>
    </location>
</feature>
<dbReference type="PROSITE" id="PS00154">
    <property type="entry name" value="ATPASE_E1_E2"/>
    <property type="match status" value="1"/>
</dbReference>
<keyword evidence="9" id="KW-1278">Translocase</keyword>
<evidence type="ECO:0000256" key="12">
    <source>
        <dbReference type="SAM" id="Phobius"/>
    </source>
</evidence>
<keyword evidence="7" id="KW-0067">ATP-binding</keyword>
<dbReference type="Proteomes" id="UP000254720">
    <property type="component" value="Unassembled WGS sequence"/>
</dbReference>
<reference evidence="14 15" key="1">
    <citation type="submission" date="2018-07" db="EMBL/GenBank/DDBJ databases">
        <title>Genomic Encyclopedia of Type Strains, Phase IV (KMG-IV): sequencing the most valuable type-strain genomes for metagenomic binning, comparative biology and taxonomic classification.</title>
        <authorList>
            <person name="Goeker M."/>
        </authorList>
    </citation>
    <scope>NUCLEOTIDE SEQUENCE [LARGE SCALE GENOMIC DNA]</scope>
    <source>
        <strain evidence="14 15">DSM 16500</strain>
    </source>
</reference>
<keyword evidence="8" id="KW-0460">Magnesium</keyword>
<evidence type="ECO:0000256" key="3">
    <source>
        <dbReference type="ARBA" id="ARBA00022475"/>
    </source>
</evidence>
<feature type="domain" description="Cation-transporting P-type ATPase N-terminal" evidence="13">
    <location>
        <begin position="9"/>
        <end position="82"/>
    </location>
</feature>